<reference evidence="2" key="1">
    <citation type="submission" date="2017-06" db="EMBL/GenBank/DDBJ databases">
        <authorList>
            <person name="Varghese N."/>
            <person name="Submissions S."/>
        </authorList>
    </citation>
    <scope>NUCLEOTIDE SEQUENCE [LARGE SCALE GENOMIC DNA]</scope>
    <source>
        <strain evidence="2">NKM1</strain>
    </source>
</reference>
<sequence>MDIKKNQHSINFSPEELKALNHAAVIGLKTQAVGFGPEDLESELFAFSQEEYHALQTAQDKIFSCSVTQDAH</sequence>
<dbReference type="Proteomes" id="UP000198432">
    <property type="component" value="Unassembled WGS sequence"/>
</dbReference>
<evidence type="ECO:0000313" key="1">
    <source>
        <dbReference type="EMBL" id="SNS98822.1"/>
    </source>
</evidence>
<dbReference type="AlphaFoldDB" id="A0A239IZK1"/>
<accession>A0A239IZK1</accession>
<organism evidence="1 2">
    <name type="scientific">Pontibacter ummariensis</name>
    <dbReference type="NCBI Taxonomy" id="1610492"/>
    <lineage>
        <taxon>Bacteria</taxon>
        <taxon>Pseudomonadati</taxon>
        <taxon>Bacteroidota</taxon>
        <taxon>Cytophagia</taxon>
        <taxon>Cytophagales</taxon>
        <taxon>Hymenobacteraceae</taxon>
        <taxon>Pontibacter</taxon>
    </lineage>
</organism>
<name>A0A239IZK1_9BACT</name>
<dbReference type="EMBL" id="FZOQ01000019">
    <property type="protein sequence ID" value="SNS98822.1"/>
    <property type="molecule type" value="Genomic_DNA"/>
</dbReference>
<evidence type="ECO:0000313" key="2">
    <source>
        <dbReference type="Proteomes" id="UP000198432"/>
    </source>
</evidence>
<keyword evidence="2" id="KW-1185">Reference proteome</keyword>
<dbReference type="RefSeq" id="WP_089320705.1">
    <property type="nucleotide sequence ID" value="NZ_FZOQ01000019.1"/>
</dbReference>
<proteinExistence type="predicted"/>
<protein>
    <submittedName>
        <fullName evidence="1">Uncharacterized protein</fullName>
    </submittedName>
</protein>
<gene>
    <name evidence="1" type="ORF">SAMN06296052_11986</name>
</gene>